<evidence type="ECO:0000313" key="3">
    <source>
        <dbReference type="EMBL" id="GMG81582.1"/>
    </source>
</evidence>
<dbReference type="InterPro" id="IPR036866">
    <property type="entry name" value="RibonucZ/Hydroxyglut_hydro"/>
</dbReference>
<feature type="domain" description="Metallo-beta-lactamase" evidence="2">
    <location>
        <begin position="33"/>
        <end position="225"/>
    </location>
</feature>
<protein>
    <submittedName>
        <fullName evidence="3">MBL fold metallo-hydrolase</fullName>
    </submittedName>
</protein>
<dbReference type="PANTHER" id="PTHR42951">
    <property type="entry name" value="METALLO-BETA-LACTAMASE DOMAIN-CONTAINING"/>
    <property type="match status" value="1"/>
</dbReference>
<organism evidence="3 4">
    <name type="scientific">Paralimibaculum aggregatum</name>
    <dbReference type="NCBI Taxonomy" id="3036245"/>
    <lineage>
        <taxon>Bacteria</taxon>
        <taxon>Pseudomonadati</taxon>
        <taxon>Pseudomonadota</taxon>
        <taxon>Alphaproteobacteria</taxon>
        <taxon>Rhodobacterales</taxon>
        <taxon>Paracoccaceae</taxon>
        <taxon>Paralimibaculum</taxon>
    </lineage>
</organism>
<dbReference type="InterPro" id="IPR001279">
    <property type="entry name" value="Metallo-B-lactamas"/>
</dbReference>
<dbReference type="Pfam" id="PF00753">
    <property type="entry name" value="Lactamase_B"/>
    <property type="match status" value="1"/>
</dbReference>
<dbReference type="Proteomes" id="UP001239909">
    <property type="component" value="Unassembled WGS sequence"/>
</dbReference>
<dbReference type="EMBL" id="BSYI01000004">
    <property type="protein sequence ID" value="GMG81582.1"/>
    <property type="molecule type" value="Genomic_DNA"/>
</dbReference>
<evidence type="ECO:0000256" key="1">
    <source>
        <dbReference type="ARBA" id="ARBA00005250"/>
    </source>
</evidence>
<dbReference type="PANTHER" id="PTHR42951:SF4">
    <property type="entry name" value="ACYL-COENZYME A THIOESTERASE MBLAC2"/>
    <property type="match status" value="1"/>
</dbReference>
<dbReference type="SUPFAM" id="SSF56281">
    <property type="entry name" value="Metallo-hydrolase/oxidoreductase"/>
    <property type="match status" value="1"/>
</dbReference>
<dbReference type="SMART" id="SM00849">
    <property type="entry name" value="Lactamase_B"/>
    <property type="match status" value="1"/>
</dbReference>
<proteinExistence type="inferred from homology"/>
<reference evidence="3 4" key="1">
    <citation type="submission" date="2023-04" db="EMBL/GenBank/DDBJ databases">
        <title>Marinoamorphus aggregata gen. nov., sp. Nov., isolate from tissue of brittle star Ophioplocus japonicus.</title>
        <authorList>
            <person name="Kawano K."/>
            <person name="Sawayama S."/>
            <person name="Nakagawa S."/>
        </authorList>
    </citation>
    <scope>NUCLEOTIDE SEQUENCE [LARGE SCALE GENOMIC DNA]</scope>
    <source>
        <strain evidence="3 4">NKW23</strain>
    </source>
</reference>
<accession>A0ABQ6LF20</accession>
<dbReference type="InterPro" id="IPR050855">
    <property type="entry name" value="NDM-1-like"/>
</dbReference>
<comment type="caution">
    <text evidence="3">The sequence shown here is derived from an EMBL/GenBank/DDBJ whole genome shotgun (WGS) entry which is preliminary data.</text>
</comment>
<dbReference type="Gene3D" id="3.60.15.10">
    <property type="entry name" value="Ribonuclease Z/Hydroxyacylglutathione hydrolase-like"/>
    <property type="match status" value="1"/>
</dbReference>
<dbReference type="RefSeq" id="WP_285670244.1">
    <property type="nucleotide sequence ID" value="NZ_BSYI01000004.1"/>
</dbReference>
<gene>
    <name evidence="3" type="ORF">LNKW23_07950</name>
</gene>
<name>A0ABQ6LF20_9RHOB</name>
<keyword evidence="4" id="KW-1185">Reference proteome</keyword>
<evidence type="ECO:0000313" key="4">
    <source>
        <dbReference type="Proteomes" id="UP001239909"/>
    </source>
</evidence>
<comment type="similarity">
    <text evidence="1">Belongs to the metallo-beta-lactamase superfamily. Class-B beta-lactamase family.</text>
</comment>
<evidence type="ECO:0000259" key="2">
    <source>
        <dbReference type="SMART" id="SM00849"/>
    </source>
</evidence>
<sequence length="254" mass="27394">MSALPVVPRWFARAPAGPGLDRYAEPHVHRWFRANIWYLRGTELDLVIDPGMGIAPLRAAMAAEGQWLEDRPVLAIATHGHIDHMGGMHEFADRAIHAADAAALDGDEAQHLAPAFRAMEGAVTALPAPGWQLSAFTAKAAPATRLLAEGDRIELGDRALTVLHLPGHSPGSIGLFDEAGGTLFSGDALYDGELLDDLPRSDPAIYRETMDRLDRLAARTVHGGHGASFGRDRMRALIRDYLDGRRRAGCPGGH</sequence>